<sequence>MTLTKKTKSSSATRRAGIAMVLAAIDLPMLAWADGGYYLEPSLSVYTIYDDNIFYTFTDEESSHIARYSPSLGLGYEQSILNWNVVYRIDLEDYIDNDNISDGVIRRFADTSLHYQPIPRLILSGDVRYTKTDTPADLTLVPGGSVRGSLQERTNVKRISFNPSVTYRLSPTATGILSYIRTEDSISSLLETDIRRMAIEMQHAITSKTSILYGYFEREVRYDESPSSSSSADNASSESSGTTWVGLSRDLTPTIVASVRGGSRSANGRSSPYWTLSIEKDYRRGEAVLAFERNETTAPGTTDSQEFETVNATIVHKYGLNWVTTITPSYAKITQRSGSQKIYRLAISSNYRFNEFWSLTASYERNHQPIEFSEADDESIDRNVALIGITYIYPK</sequence>
<comment type="caution">
    <text evidence="2">The sequence shown here is derived from an EMBL/GenBank/DDBJ whole genome shotgun (WGS) entry which is preliminary data.</text>
</comment>
<feature type="region of interest" description="Disordered" evidence="1">
    <location>
        <begin position="224"/>
        <end position="245"/>
    </location>
</feature>
<dbReference type="Proteomes" id="UP000537130">
    <property type="component" value="Unassembled WGS sequence"/>
</dbReference>
<dbReference type="AlphaFoldDB" id="A0A7W4W668"/>
<keyword evidence="3" id="KW-1185">Reference proteome</keyword>
<evidence type="ECO:0000313" key="2">
    <source>
        <dbReference type="EMBL" id="MBB3047818.1"/>
    </source>
</evidence>
<gene>
    <name evidence="2" type="ORF">FHR99_002084</name>
</gene>
<evidence type="ECO:0000313" key="3">
    <source>
        <dbReference type="Proteomes" id="UP000537130"/>
    </source>
</evidence>
<evidence type="ECO:0000256" key="1">
    <source>
        <dbReference type="SAM" id="MobiDB-lite"/>
    </source>
</evidence>
<proteinExistence type="predicted"/>
<accession>A0A7W4W668</accession>
<dbReference type="EMBL" id="JACHWY010000002">
    <property type="protein sequence ID" value="MBB3047818.1"/>
    <property type="molecule type" value="Genomic_DNA"/>
</dbReference>
<dbReference type="SUPFAM" id="SSF56935">
    <property type="entry name" value="Porins"/>
    <property type="match status" value="1"/>
</dbReference>
<feature type="compositionally biased region" description="Low complexity" evidence="1">
    <location>
        <begin position="225"/>
        <end position="240"/>
    </location>
</feature>
<name>A0A7W4W668_9GAMM</name>
<dbReference type="RefSeq" id="WP_183410576.1">
    <property type="nucleotide sequence ID" value="NZ_JACHWY010000002.1"/>
</dbReference>
<evidence type="ECO:0008006" key="4">
    <source>
        <dbReference type="Google" id="ProtNLM"/>
    </source>
</evidence>
<organism evidence="2 3">
    <name type="scientific">Litorivivens lipolytica</name>
    <dbReference type="NCBI Taxonomy" id="1524264"/>
    <lineage>
        <taxon>Bacteria</taxon>
        <taxon>Pseudomonadati</taxon>
        <taxon>Pseudomonadota</taxon>
        <taxon>Gammaproteobacteria</taxon>
        <taxon>Litorivivens</taxon>
    </lineage>
</organism>
<reference evidence="2 3" key="1">
    <citation type="submission" date="2020-08" db="EMBL/GenBank/DDBJ databases">
        <title>Genomic Encyclopedia of Type Strains, Phase III (KMG-III): the genomes of soil and plant-associated and newly described type strains.</title>
        <authorList>
            <person name="Whitman W."/>
        </authorList>
    </citation>
    <scope>NUCLEOTIDE SEQUENCE [LARGE SCALE GENOMIC DNA]</scope>
    <source>
        <strain evidence="2 3">CECT 8654</strain>
    </source>
</reference>
<protein>
    <recommendedName>
        <fullName evidence="4">Beta-barrel porin 2</fullName>
    </recommendedName>
</protein>